<sequence>MSDRDTKADTPPENSAGFLQRWSRRKHSVADGAVLPEPAAPAPVVDAPPPTLPDPTALDFSADFSAYLQARVPAELKRQAMQRLFADPVFNQMDGLDIYIDDYNLIPDLPPAEAALLQHAREVLFPTEGKPLLNEAGLPAYATEPAETLEAAPPADATAITTDSTTPPLAAADATAPAADPLGSPGHP</sequence>
<gene>
    <name evidence="2" type="ORF">ETQ85_16465</name>
</gene>
<evidence type="ECO:0000313" key="3">
    <source>
        <dbReference type="Proteomes" id="UP000389128"/>
    </source>
</evidence>
<evidence type="ECO:0000313" key="2">
    <source>
        <dbReference type="EMBL" id="TYC55039.1"/>
    </source>
</evidence>
<feature type="compositionally biased region" description="Low complexity" evidence="1">
    <location>
        <begin position="149"/>
        <end position="181"/>
    </location>
</feature>
<feature type="compositionally biased region" description="Basic and acidic residues" evidence="1">
    <location>
        <begin position="1"/>
        <end position="10"/>
    </location>
</feature>
<dbReference type="Pfam" id="PF11748">
    <property type="entry name" value="DUF3306"/>
    <property type="match status" value="1"/>
</dbReference>
<dbReference type="InterPro" id="IPR021735">
    <property type="entry name" value="DUF3306"/>
</dbReference>
<protein>
    <submittedName>
        <fullName evidence="2">DUF3306 domain-containing protein</fullName>
    </submittedName>
</protein>
<keyword evidence="3" id="KW-1185">Reference proteome</keyword>
<dbReference type="OrthoDB" id="8776025at2"/>
<dbReference type="RefSeq" id="WP_148580172.1">
    <property type="nucleotide sequence ID" value="NZ_SDKK01000015.1"/>
</dbReference>
<evidence type="ECO:0000256" key="1">
    <source>
        <dbReference type="SAM" id="MobiDB-lite"/>
    </source>
</evidence>
<feature type="region of interest" description="Disordered" evidence="1">
    <location>
        <begin position="1"/>
        <end position="22"/>
    </location>
</feature>
<reference evidence="2 3" key="1">
    <citation type="submission" date="2019-01" db="EMBL/GenBank/DDBJ databases">
        <title>Zoogloea oleivorans genome sequencing and assembly.</title>
        <authorList>
            <person name="Tancsics A."/>
            <person name="Farkas M."/>
            <person name="Kriszt B."/>
            <person name="Maroti G."/>
            <person name="Horvath B."/>
        </authorList>
    </citation>
    <scope>NUCLEOTIDE SEQUENCE [LARGE SCALE GENOMIC DNA]</scope>
    <source>
        <strain evidence="2 3">Buc</strain>
    </source>
</reference>
<organism evidence="2 3">
    <name type="scientific">Zoogloea oleivorans</name>
    <dbReference type="NCBI Taxonomy" id="1552750"/>
    <lineage>
        <taxon>Bacteria</taxon>
        <taxon>Pseudomonadati</taxon>
        <taxon>Pseudomonadota</taxon>
        <taxon>Betaproteobacteria</taxon>
        <taxon>Rhodocyclales</taxon>
        <taxon>Zoogloeaceae</taxon>
        <taxon>Zoogloea</taxon>
    </lineage>
</organism>
<comment type="caution">
    <text evidence="2">The sequence shown here is derived from an EMBL/GenBank/DDBJ whole genome shotgun (WGS) entry which is preliminary data.</text>
</comment>
<dbReference type="EMBL" id="SDKK01000015">
    <property type="protein sequence ID" value="TYC55039.1"/>
    <property type="molecule type" value="Genomic_DNA"/>
</dbReference>
<feature type="compositionally biased region" description="Pro residues" evidence="1">
    <location>
        <begin position="38"/>
        <end position="49"/>
    </location>
</feature>
<name>A0A6C2CNG4_9RHOO</name>
<dbReference type="AlphaFoldDB" id="A0A6C2CNG4"/>
<accession>A0A6C2CNG4</accession>
<dbReference type="Proteomes" id="UP000389128">
    <property type="component" value="Unassembled WGS sequence"/>
</dbReference>
<feature type="region of interest" description="Disordered" evidence="1">
    <location>
        <begin position="149"/>
        <end position="188"/>
    </location>
</feature>
<proteinExistence type="predicted"/>
<feature type="region of interest" description="Disordered" evidence="1">
    <location>
        <begin position="30"/>
        <end position="49"/>
    </location>
</feature>